<evidence type="ECO:0000313" key="2">
    <source>
        <dbReference type="EMBL" id="KAF2452611.1"/>
    </source>
</evidence>
<evidence type="ECO:0000256" key="1">
    <source>
        <dbReference type="SAM" id="MobiDB-lite"/>
    </source>
</evidence>
<organism evidence="2 3">
    <name type="scientific">Lineolata rhizophorae</name>
    <dbReference type="NCBI Taxonomy" id="578093"/>
    <lineage>
        <taxon>Eukaryota</taxon>
        <taxon>Fungi</taxon>
        <taxon>Dikarya</taxon>
        <taxon>Ascomycota</taxon>
        <taxon>Pezizomycotina</taxon>
        <taxon>Dothideomycetes</taxon>
        <taxon>Dothideomycetes incertae sedis</taxon>
        <taxon>Lineolatales</taxon>
        <taxon>Lineolataceae</taxon>
        <taxon>Lineolata</taxon>
    </lineage>
</organism>
<gene>
    <name evidence="2" type="ORF">BDY21DRAFT_405189</name>
</gene>
<name>A0A6A6NLK2_9PEZI</name>
<dbReference type="AlphaFoldDB" id="A0A6A6NLK2"/>
<feature type="compositionally biased region" description="Basic and acidic residues" evidence="1">
    <location>
        <begin position="176"/>
        <end position="187"/>
    </location>
</feature>
<feature type="compositionally biased region" description="Basic and acidic residues" evidence="1">
    <location>
        <begin position="394"/>
        <end position="403"/>
    </location>
</feature>
<feature type="compositionally biased region" description="Polar residues" evidence="1">
    <location>
        <begin position="259"/>
        <end position="289"/>
    </location>
</feature>
<protein>
    <submittedName>
        <fullName evidence="2">Uncharacterized protein</fullName>
    </submittedName>
</protein>
<accession>A0A6A6NLK2</accession>
<reference evidence="2" key="1">
    <citation type="journal article" date="2020" name="Stud. Mycol.">
        <title>101 Dothideomycetes genomes: a test case for predicting lifestyles and emergence of pathogens.</title>
        <authorList>
            <person name="Haridas S."/>
            <person name="Albert R."/>
            <person name="Binder M."/>
            <person name="Bloem J."/>
            <person name="Labutti K."/>
            <person name="Salamov A."/>
            <person name="Andreopoulos B."/>
            <person name="Baker S."/>
            <person name="Barry K."/>
            <person name="Bills G."/>
            <person name="Bluhm B."/>
            <person name="Cannon C."/>
            <person name="Castanera R."/>
            <person name="Culley D."/>
            <person name="Daum C."/>
            <person name="Ezra D."/>
            <person name="Gonzalez J."/>
            <person name="Henrissat B."/>
            <person name="Kuo A."/>
            <person name="Liang C."/>
            <person name="Lipzen A."/>
            <person name="Lutzoni F."/>
            <person name="Magnuson J."/>
            <person name="Mondo S."/>
            <person name="Nolan M."/>
            <person name="Ohm R."/>
            <person name="Pangilinan J."/>
            <person name="Park H.-J."/>
            <person name="Ramirez L."/>
            <person name="Alfaro M."/>
            <person name="Sun H."/>
            <person name="Tritt A."/>
            <person name="Yoshinaga Y."/>
            <person name="Zwiers L.-H."/>
            <person name="Turgeon B."/>
            <person name="Goodwin S."/>
            <person name="Spatafora J."/>
            <person name="Crous P."/>
            <person name="Grigoriev I."/>
        </authorList>
    </citation>
    <scope>NUCLEOTIDE SEQUENCE</scope>
    <source>
        <strain evidence="2">ATCC 16933</strain>
    </source>
</reference>
<feature type="compositionally biased region" description="Acidic residues" evidence="1">
    <location>
        <begin position="224"/>
        <end position="236"/>
    </location>
</feature>
<sequence length="520" mass="56198">MSDVRVPWKACLKGSQTLAMRFQSLVKQSIWRCSECHKTNQYVKYALRVYGPTKCQHCDHAPCKHCEFDEKVLELVLQNTLYTRKDQRGCIIIRTCCACGQVQLPRVVETAEACADPAFEAHYVVCGECAVAACSHRSCGNCLTARLKNSDVENEQRWRASLRDSVSPDSSEWEDSPDHPAEGHDDSSLYGLDIGGKSADGLATEVPAASASNLARAGQGQTGTDEEDEEEQEDAEAMTMGRNSREFKEYVREFDKTDAVSTCSKPHPTSKQIPPPQRSSMKPMTNTSAGSGSSGLPPARPVPSQTPPPPEQTTSPTSTPPGHVSKKPKLTHAPAREPERPPPRTTTTTSRERGRGHGQLPLRPRPAAFAPHPRGEGDGATRAAAEPARVRRRRPDEAWEPREPAPSAWAALAGTGPRSPGAAQDEREEDPSRPAKAHCSGPDMSDGEAEDGLGVESYGTETLRQPADYPKLGDMGSVPMLYGSAPGSQASSWRDEPEGTPMGGCDDFGRGDGDDDEDEG</sequence>
<feature type="region of interest" description="Disordered" evidence="1">
    <location>
        <begin position="158"/>
        <end position="193"/>
    </location>
</feature>
<feature type="compositionally biased region" description="Low complexity" evidence="1">
    <location>
        <begin position="312"/>
        <end position="321"/>
    </location>
</feature>
<dbReference type="EMBL" id="MU001706">
    <property type="protein sequence ID" value="KAF2452611.1"/>
    <property type="molecule type" value="Genomic_DNA"/>
</dbReference>
<feature type="region of interest" description="Disordered" evidence="1">
    <location>
        <begin position="480"/>
        <end position="520"/>
    </location>
</feature>
<feature type="compositionally biased region" description="Pro residues" evidence="1">
    <location>
        <begin position="298"/>
        <end position="311"/>
    </location>
</feature>
<feature type="compositionally biased region" description="Basic and acidic residues" evidence="1">
    <location>
        <begin position="243"/>
        <end position="258"/>
    </location>
</feature>
<dbReference type="Proteomes" id="UP000799766">
    <property type="component" value="Unassembled WGS sequence"/>
</dbReference>
<feature type="compositionally biased region" description="Low complexity" evidence="1">
    <location>
        <begin position="361"/>
        <end position="372"/>
    </location>
</feature>
<feature type="region of interest" description="Disordered" evidence="1">
    <location>
        <begin position="209"/>
        <end position="454"/>
    </location>
</feature>
<evidence type="ECO:0000313" key="3">
    <source>
        <dbReference type="Proteomes" id="UP000799766"/>
    </source>
</evidence>
<keyword evidence="3" id="KW-1185">Reference proteome</keyword>
<proteinExistence type="predicted"/>